<accession>A0ACC2Z2W4</accession>
<protein>
    <submittedName>
        <fullName evidence="1">Uncharacterized protein</fullName>
    </submittedName>
</protein>
<evidence type="ECO:0000313" key="1">
    <source>
        <dbReference type="EMBL" id="KAJ9642006.1"/>
    </source>
</evidence>
<reference evidence="1" key="1">
    <citation type="submission" date="2022-10" db="EMBL/GenBank/DDBJ databases">
        <title>Culturing micro-colonial fungi from biological soil crusts in the Mojave desert and describing Neophaeococcomyces mojavensis, and introducing the new genera and species Taxawa tesnikishii.</title>
        <authorList>
            <person name="Kurbessoian T."/>
            <person name="Stajich J.E."/>
        </authorList>
    </citation>
    <scope>NUCLEOTIDE SEQUENCE</scope>
    <source>
        <strain evidence="1">JES_115</strain>
    </source>
</reference>
<gene>
    <name evidence="1" type="ORF">H2199_005221</name>
</gene>
<comment type="caution">
    <text evidence="1">The sequence shown here is derived from an EMBL/GenBank/DDBJ whole genome shotgun (WGS) entry which is preliminary data.</text>
</comment>
<name>A0ACC2Z2W4_9PEZI</name>
<proteinExistence type="predicted"/>
<dbReference type="Proteomes" id="UP001172680">
    <property type="component" value="Unassembled WGS sequence"/>
</dbReference>
<evidence type="ECO:0000313" key="2">
    <source>
        <dbReference type="Proteomes" id="UP001172680"/>
    </source>
</evidence>
<organism evidence="1 2">
    <name type="scientific">Coniosporium tulheliwenetii</name>
    <dbReference type="NCBI Taxonomy" id="3383036"/>
    <lineage>
        <taxon>Eukaryota</taxon>
        <taxon>Fungi</taxon>
        <taxon>Dikarya</taxon>
        <taxon>Ascomycota</taxon>
        <taxon>Pezizomycotina</taxon>
        <taxon>Dothideomycetes</taxon>
        <taxon>Dothideomycetes incertae sedis</taxon>
        <taxon>Coniosporium</taxon>
    </lineage>
</organism>
<dbReference type="EMBL" id="JAPDRP010000014">
    <property type="protein sequence ID" value="KAJ9642006.1"/>
    <property type="molecule type" value="Genomic_DNA"/>
</dbReference>
<sequence length="178" mass="19984">MPPTLGAKADQQHDRLDILERRVSQLQIEINALESEQDDVSKARLREAKAEMANVDEELKPLREKDEAKKARPNDIHDASIKLDSLRTKLTDLERTGQYAEASDIKYYAIPATERRILQLEAEAKRKETRNADASDYMSSGDEGWAVRNGYRPISDDTSENDSTGPKGSQTIGEGKLI</sequence>
<keyword evidence="2" id="KW-1185">Reference proteome</keyword>